<dbReference type="InterPro" id="IPR052864">
    <property type="entry name" value="Chloroplast_FAD_CarF"/>
</dbReference>
<dbReference type="GeneID" id="17295718"/>
<dbReference type="HOGENOM" id="CLU_065233_1_0_1"/>
<dbReference type="OMA" id="KFVWTCY"/>
<protein>
    <recommendedName>
        <fullName evidence="6">Lipid desaturase domain-containing protein</fullName>
    </recommendedName>
</protein>
<comment type="similarity">
    <text evidence="2">Belongs to the fatty acid desaturase CarF family.</text>
</comment>
<dbReference type="KEGG" id="gtt:GUITHDRAFT_76752"/>
<dbReference type="AlphaFoldDB" id="L1ISH1"/>
<evidence type="ECO:0000313" key="9">
    <source>
        <dbReference type="Proteomes" id="UP000011087"/>
    </source>
</evidence>
<organism evidence="7">
    <name type="scientific">Guillardia theta (strain CCMP2712)</name>
    <name type="common">Cryptophyte</name>
    <dbReference type="NCBI Taxonomy" id="905079"/>
    <lineage>
        <taxon>Eukaryota</taxon>
        <taxon>Cryptophyceae</taxon>
        <taxon>Pyrenomonadales</taxon>
        <taxon>Geminigeraceae</taxon>
        <taxon>Guillardia</taxon>
    </lineage>
</organism>
<sequence>MIATLSAVALGYEFADFGSGVYHWAMDNYGTKNTPVFGTQIEAFQGHHELPWTITYRQVCNNIYKICQATSPFCLAGILLLDNPYLILWMTTAICFINLSQELHKWSHMSPSQVSAWINFLQDWNVIVSRKSHLAHHRPPFDGNYCIVSGHCNSLLDNSGFFRGLESIVFSITGNKPRCETNERLLQDRVESLGIKSKGAR</sequence>
<evidence type="ECO:0000313" key="7">
    <source>
        <dbReference type="EMBL" id="EKX39052.1"/>
    </source>
</evidence>
<keyword evidence="3" id="KW-0812">Transmembrane</keyword>
<name>L1ISH1_GUITC</name>
<reference evidence="9" key="2">
    <citation type="submission" date="2012-11" db="EMBL/GenBank/DDBJ databases">
        <authorList>
            <person name="Kuo A."/>
            <person name="Curtis B.A."/>
            <person name="Tanifuji G."/>
            <person name="Burki F."/>
            <person name="Gruber A."/>
            <person name="Irimia M."/>
            <person name="Maruyama S."/>
            <person name="Arias M.C."/>
            <person name="Ball S.G."/>
            <person name="Gile G.H."/>
            <person name="Hirakawa Y."/>
            <person name="Hopkins J.F."/>
            <person name="Rensing S.A."/>
            <person name="Schmutz J."/>
            <person name="Symeonidi A."/>
            <person name="Elias M."/>
            <person name="Eveleigh R.J."/>
            <person name="Herman E.K."/>
            <person name="Klute M.J."/>
            <person name="Nakayama T."/>
            <person name="Obornik M."/>
            <person name="Reyes-Prieto A."/>
            <person name="Armbrust E.V."/>
            <person name="Aves S.J."/>
            <person name="Beiko R.G."/>
            <person name="Coutinho P."/>
            <person name="Dacks J.B."/>
            <person name="Durnford D.G."/>
            <person name="Fast N.M."/>
            <person name="Green B.R."/>
            <person name="Grisdale C."/>
            <person name="Hempe F."/>
            <person name="Henrissat B."/>
            <person name="Hoppner M.P."/>
            <person name="Ishida K.-I."/>
            <person name="Kim E."/>
            <person name="Koreny L."/>
            <person name="Kroth P.G."/>
            <person name="Liu Y."/>
            <person name="Malik S.-B."/>
            <person name="Maier U.G."/>
            <person name="McRose D."/>
            <person name="Mock T."/>
            <person name="Neilson J.A."/>
            <person name="Onodera N.T."/>
            <person name="Poole A.M."/>
            <person name="Pritham E.J."/>
            <person name="Richards T.A."/>
            <person name="Rocap G."/>
            <person name="Roy S.W."/>
            <person name="Sarai C."/>
            <person name="Schaack S."/>
            <person name="Shirato S."/>
            <person name="Slamovits C.H."/>
            <person name="Spencer D.F."/>
            <person name="Suzuki S."/>
            <person name="Worden A.Z."/>
            <person name="Zauner S."/>
            <person name="Barry K."/>
            <person name="Bell C."/>
            <person name="Bharti A.K."/>
            <person name="Crow J.A."/>
            <person name="Grimwood J."/>
            <person name="Kramer R."/>
            <person name="Lindquist E."/>
            <person name="Lucas S."/>
            <person name="Salamov A."/>
            <person name="McFadden G.I."/>
            <person name="Lane C.E."/>
            <person name="Keeling P.J."/>
            <person name="Gray M.W."/>
            <person name="Grigoriev I.V."/>
            <person name="Archibald J.M."/>
        </authorList>
    </citation>
    <scope>NUCLEOTIDE SEQUENCE</scope>
    <source>
        <strain evidence="9">CCMP2712</strain>
    </source>
</reference>
<dbReference type="PaxDb" id="55529-EKX39052"/>
<evidence type="ECO:0000256" key="4">
    <source>
        <dbReference type="ARBA" id="ARBA00022989"/>
    </source>
</evidence>
<gene>
    <name evidence="7" type="ORF">GUITHDRAFT_76752</name>
</gene>
<dbReference type="PANTHER" id="PTHR48140">
    <property type="entry name" value="FATTY ACID DESATURASE 4, CHLOROPLASTIC-RELATED"/>
    <property type="match status" value="1"/>
</dbReference>
<evidence type="ECO:0000256" key="3">
    <source>
        <dbReference type="ARBA" id="ARBA00022692"/>
    </source>
</evidence>
<dbReference type="eggNOG" id="KOG3011">
    <property type="taxonomic scope" value="Eukaryota"/>
</dbReference>
<dbReference type="InterPro" id="IPR019547">
    <property type="entry name" value="Lipid_desat"/>
</dbReference>
<keyword evidence="4" id="KW-1133">Transmembrane helix</keyword>
<dbReference type="GO" id="GO:0016020">
    <property type="term" value="C:membrane"/>
    <property type="evidence" value="ECO:0007669"/>
    <property type="project" value="UniProtKB-SubCell"/>
</dbReference>
<dbReference type="RefSeq" id="XP_005826032.1">
    <property type="nucleotide sequence ID" value="XM_005825975.1"/>
</dbReference>
<dbReference type="PANTHER" id="PTHR48140:SF1">
    <property type="entry name" value="FATTY ACID DESATURASE 4, CHLOROPLASTIC-RELATED"/>
    <property type="match status" value="1"/>
</dbReference>
<evidence type="ECO:0000256" key="1">
    <source>
        <dbReference type="ARBA" id="ARBA00004141"/>
    </source>
</evidence>
<dbReference type="EMBL" id="JH993043">
    <property type="protein sequence ID" value="EKX39052.1"/>
    <property type="molecule type" value="Genomic_DNA"/>
</dbReference>
<dbReference type="UniPathway" id="UPA00199"/>
<evidence type="ECO:0000256" key="2">
    <source>
        <dbReference type="ARBA" id="ARBA00007620"/>
    </source>
</evidence>
<dbReference type="EnsemblProtists" id="EKX39052">
    <property type="protein sequence ID" value="EKX39052"/>
    <property type="gene ID" value="GUITHDRAFT_76752"/>
</dbReference>
<dbReference type="Pfam" id="PF10520">
    <property type="entry name" value="Lipid_desat"/>
    <property type="match status" value="1"/>
</dbReference>
<reference evidence="8" key="3">
    <citation type="submission" date="2015-06" db="UniProtKB">
        <authorList>
            <consortium name="EnsemblProtists"/>
        </authorList>
    </citation>
    <scope>IDENTIFICATION</scope>
</reference>
<reference evidence="7 9" key="1">
    <citation type="journal article" date="2012" name="Nature">
        <title>Algal genomes reveal evolutionary mosaicism and the fate of nucleomorphs.</title>
        <authorList>
            <consortium name="DOE Joint Genome Institute"/>
            <person name="Curtis B.A."/>
            <person name="Tanifuji G."/>
            <person name="Burki F."/>
            <person name="Gruber A."/>
            <person name="Irimia M."/>
            <person name="Maruyama S."/>
            <person name="Arias M.C."/>
            <person name="Ball S.G."/>
            <person name="Gile G.H."/>
            <person name="Hirakawa Y."/>
            <person name="Hopkins J.F."/>
            <person name="Kuo A."/>
            <person name="Rensing S.A."/>
            <person name="Schmutz J."/>
            <person name="Symeonidi A."/>
            <person name="Elias M."/>
            <person name="Eveleigh R.J."/>
            <person name="Herman E.K."/>
            <person name="Klute M.J."/>
            <person name="Nakayama T."/>
            <person name="Obornik M."/>
            <person name="Reyes-Prieto A."/>
            <person name="Armbrust E.V."/>
            <person name="Aves S.J."/>
            <person name="Beiko R.G."/>
            <person name="Coutinho P."/>
            <person name="Dacks J.B."/>
            <person name="Durnford D.G."/>
            <person name="Fast N.M."/>
            <person name="Green B.R."/>
            <person name="Grisdale C.J."/>
            <person name="Hempel F."/>
            <person name="Henrissat B."/>
            <person name="Hoppner M.P."/>
            <person name="Ishida K."/>
            <person name="Kim E."/>
            <person name="Koreny L."/>
            <person name="Kroth P.G."/>
            <person name="Liu Y."/>
            <person name="Malik S.B."/>
            <person name="Maier U.G."/>
            <person name="McRose D."/>
            <person name="Mock T."/>
            <person name="Neilson J.A."/>
            <person name="Onodera N.T."/>
            <person name="Poole A.M."/>
            <person name="Pritham E.J."/>
            <person name="Richards T.A."/>
            <person name="Rocap G."/>
            <person name="Roy S.W."/>
            <person name="Sarai C."/>
            <person name="Schaack S."/>
            <person name="Shirato S."/>
            <person name="Slamovits C.H."/>
            <person name="Spencer D.F."/>
            <person name="Suzuki S."/>
            <person name="Worden A.Z."/>
            <person name="Zauner S."/>
            <person name="Barry K."/>
            <person name="Bell C."/>
            <person name="Bharti A.K."/>
            <person name="Crow J.A."/>
            <person name="Grimwood J."/>
            <person name="Kramer R."/>
            <person name="Lindquist E."/>
            <person name="Lucas S."/>
            <person name="Salamov A."/>
            <person name="McFadden G.I."/>
            <person name="Lane C.E."/>
            <person name="Keeling P.J."/>
            <person name="Gray M.W."/>
            <person name="Grigoriev I.V."/>
            <person name="Archibald J.M."/>
        </authorList>
    </citation>
    <scope>NUCLEOTIDE SEQUENCE</scope>
    <source>
        <strain evidence="7 9">CCMP2712</strain>
    </source>
</reference>
<feature type="domain" description="Lipid desaturase" evidence="6">
    <location>
        <begin position="14"/>
        <end position="179"/>
    </location>
</feature>
<dbReference type="Proteomes" id="UP000011087">
    <property type="component" value="Unassembled WGS sequence"/>
</dbReference>
<dbReference type="STRING" id="905079.L1ISH1"/>
<evidence type="ECO:0000259" key="6">
    <source>
        <dbReference type="Pfam" id="PF10520"/>
    </source>
</evidence>
<keyword evidence="9" id="KW-1185">Reference proteome</keyword>
<evidence type="ECO:0000313" key="8">
    <source>
        <dbReference type="EnsemblProtists" id="EKX39052"/>
    </source>
</evidence>
<keyword evidence="5" id="KW-0472">Membrane</keyword>
<dbReference type="GO" id="GO:0006631">
    <property type="term" value="P:fatty acid metabolic process"/>
    <property type="evidence" value="ECO:0007669"/>
    <property type="project" value="UniProtKB-UniPathway"/>
</dbReference>
<evidence type="ECO:0000256" key="5">
    <source>
        <dbReference type="ARBA" id="ARBA00023136"/>
    </source>
</evidence>
<proteinExistence type="inferred from homology"/>
<comment type="subcellular location">
    <subcellularLocation>
        <location evidence="1">Membrane</location>
        <topology evidence="1">Multi-pass membrane protein</topology>
    </subcellularLocation>
</comment>
<accession>L1ISH1</accession>
<dbReference type="OrthoDB" id="5103at2759"/>